<feature type="compositionally biased region" description="Polar residues" evidence="1">
    <location>
        <begin position="80"/>
        <end position="90"/>
    </location>
</feature>
<feature type="region of interest" description="Disordered" evidence="1">
    <location>
        <begin position="1"/>
        <end position="90"/>
    </location>
</feature>
<gene>
    <name evidence="2" type="ORF">Salat_2404200</name>
</gene>
<reference evidence="2" key="2">
    <citation type="journal article" date="2024" name="Plant">
        <title>Genomic evolution and insights into agronomic trait innovations of Sesamum species.</title>
        <authorList>
            <person name="Miao H."/>
            <person name="Wang L."/>
            <person name="Qu L."/>
            <person name="Liu H."/>
            <person name="Sun Y."/>
            <person name="Le M."/>
            <person name="Wang Q."/>
            <person name="Wei S."/>
            <person name="Zheng Y."/>
            <person name="Lin W."/>
            <person name="Duan Y."/>
            <person name="Cao H."/>
            <person name="Xiong S."/>
            <person name="Wang X."/>
            <person name="Wei L."/>
            <person name="Li C."/>
            <person name="Ma Q."/>
            <person name="Ju M."/>
            <person name="Zhao R."/>
            <person name="Li G."/>
            <person name="Mu C."/>
            <person name="Tian Q."/>
            <person name="Mei H."/>
            <person name="Zhang T."/>
            <person name="Gao T."/>
            <person name="Zhang H."/>
        </authorList>
    </citation>
    <scope>NUCLEOTIDE SEQUENCE</scope>
    <source>
        <strain evidence="2">3651</strain>
    </source>
</reference>
<dbReference type="AlphaFoldDB" id="A0AAE2CF77"/>
<reference evidence="2" key="1">
    <citation type="submission" date="2020-06" db="EMBL/GenBank/DDBJ databases">
        <authorList>
            <person name="Li T."/>
            <person name="Hu X."/>
            <person name="Zhang T."/>
            <person name="Song X."/>
            <person name="Zhang H."/>
            <person name="Dai N."/>
            <person name="Sheng W."/>
            <person name="Hou X."/>
            <person name="Wei L."/>
        </authorList>
    </citation>
    <scope>NUCLEOTIDE SEQUENCE</scope>
    <source>
        <strain evidence="2">3651</strain>
        <tissue evidence="2">Leaf</tissue>
    </source>
</reference>
<evidence type="ECO:0000256" key="1">
    <source>
        <dbReference type="SAM" id="MobiDB-lite"/>
    </source>
</evidence>
<comment type="caution">
    <text evidence="2">The sequence shown here is derived from an EMBL/GenBank/DDBJ whole genome shotgun (WGS) entry which is preliminary data.</text>
</comment>
<organism evidence="2 3">
    <name type="scientific">Sesamum alatum</name>
    <dbReference type="NCBI Taxonomy" id="300844"/>
    <lineage>
        <taxon>Eukaryota</taxon>
        <taxon>Viridiplantae</taxon>
        <taxon>Streptophyta</taxon>
        <taxon>Embryophyta</taxon>
        <taxon>Tracheophyta</taxon>
        <taxon>Spermatophyta</taxon>
        <taxon>Magnoliopsida</taxon>
        <taxon>eudicotyledons</taxon>
        <taxon>Gunneridae</taxon>
        <taxon>Pentapetalae</taxon>
        <taxon>asterids</taxon>
        <taxon>lamiids</taxon>
        <taxon>Lamiales</taxon>
        <taxon>Pedaliaceae</taxon>
        <taxon>Sesamum</taxon>
    </lineage>
</organism>
<sequence length="222" mass="22734">MGEWRKEVVAGGSSTESGAGEGEAGGSGEVGAGRPSAKGKGLVFNAIVGPSEESNATTHSIPPISKTTPQTPRPTPSSSLTNETHMNELNPTHIMPSPNLPIILSEAQNARKQLSDTEGGISSAPELLSDRLAQEKGSIHSSLLLEWNAESGGDSGGKVAAEGVANDGEDLPSIQNSPGTASDIGARRSGKGIIFYVLLVLVETQMQEADGGTFCCANGHCD</sequence>
<dbReference type="Proteomes" id="UP001293254">
    <property type="component" value="Unassembled WGS sequence"/>
</dbReference>
<dbReference type="EMBL" id="JACGWO010000009">
    <property type="protein sequence ID" value="KAK4419913.1"/>
    <property type="molecule type" value="Genomic_DNA"/>
</dbReference>
<evidence type="ECO:0000313" key="2">
    <source>
        <dbReference type="EMBL" id="KAK4419913.1"/>
    </source>
</evidence>
<protein>
    <submittedName>
        <fullName evidence="2">Uncharacterized protein</fullName>
    </submittedName>
</protein>
<name>A0AAE2CF77_9LAMI</name>
<evidence type="ECO:0000313" key="3">
    <source>
        <dbReference type="Proteomes" id="UP001293254"/>
    </source>
</evidence>
<accession>A0AAE2CF77</accession>
<feature type="compositionally biased region" description="Low complexity" evidence="1">
    <location>
        <begin position="9"/>
        <end position="18"/>
    </location>
</feature>
<keyword evidence="3" id="KW-1185">Reference proteome</keyword>
<feature type="compositionally biased region" description="Gly residues" evidence="1">
    <location>
        <begin position="19"/>
        <end position="31"/>
    </location>
</feature>
<proteinExistence type="predicted"/>